<evidence type="ECO:0000256" key="4">
    <source>
        <dbReference type="ARBA" id="ARBA00022801"/>
    </source>
</evidence>
<feature type="transmembrane region" description="Helical" evidence="7">
    <location>
        <begin position="316"/>
        <end position="336"/>
    </location>
</feature>
<keyword evidence="5 7" id="KW-1133">Transmembrane helix</keyword>
<comment type="subcellular location">
    <subcellularLocation>
        <location evidence="1">Membrane</location>
        <topology evidence="1">Multi-pass membrane protein</topology>
    </subcellularLocation>
</comment>
<protein>
    <submittedName>
        <fullName evidence="9">Putative membrane peptidase, contains TPR repeat domain</fullName>
        <ecNumber evidence="9">3.4.21.105</ecNumber>
    </submittedName>
</protein>
<feature type="transmembrane region" description="Helical" evidence="7">
    <location>
        <begin position="240"/>
        <end position="258"/>
    </location>
</feature>
<keyword evidence="10" id="KW-1185">Reference proteome</keyword>
<evidence type="ECO:0000259" key="8">
    <source>
        <dbReference type="Pfam" id="PF01694"/>
    </source>
</evidence>
<dbReference type="Gene3D" id="1.20.1540.10">
    <property type="entry name" value="Rhomboid-like"/>
    <property type="match status" value="1"/>
</dbReference>
<organism evidence="9 10">
    <name type="scientific">Mammaliicoccus stepanovicii</name>
    <dbReference type="NCBI Taxonomy" id="643214"/>
    <lineage>
        <taxon>Bacteria</taxon>
        <taxon>Bacillati</taxon>
        <taxon>Bacillota</taxon>
        <taxon>Bacilli</taxon>
        <taxon>Bacillales</taxon>
        <taxon>Staphylococcaceae</taxon>
        <taxon>Mammaliicoccus</taxon>
    </lineage>
</organism>
<evidence type="ECO:0000313" key="10">
    <source>
        <dbReference type="Proteomes" id="UP000242084"/>
    </source>
</evidence>
<dbReference type="Proteomes" id="UP000242084">
    <property type="component" value="Chromosome 1"/>
</dbReference>
<name>A0A239Z594_9STAP</name>
<comment type="similarity">
    <text evidence="2">Belongs to the peptidase S54 family.</text>
</comment>
<dbReference type="GO" id="GO:0016020">
    <property type="term" value="C:membrane"/>
    <property type="evidence" value="ECO:0007669"/>
    <property type="project" value="UniProtKB-SubCell"/>
</dbReference>
<evidence type="ECO:0000256" key="2">
    <source>
        <dbReference type="ARBA" id="ARBA00009045"/>
    </source>
</evidence>
<dbReference type="OrthoDB" id="9813074at2"/>
<keyword evidence="4 9" id="KW-0378">Hydrolase</keyword>
<dbReference type="KEGG" id="sste:SAMEA4384403_1222"/>
<dbReference type="EC" id="3.4.21.105" evidence="9"/>
<keyword evidence="6 7" id="KW-0472">Membrane</keyword>
<dbReference type="RefSeq" id="WP_095087805.1">
    <property type="nucleotide sequence ID" value="NZ_BMDM01000002.1"/>
</dbReference>
<accession>A0A239Z594</accession>
<evidence type="ECO:0000256" key="5">
    <source>
        <dbReference type="ARBA" id="ARBA00022989"/>
    </source>
</evidence>
<proteinExistence type="inferred from homology"/>
<reference evidence="9 10" key="1">
    <citation type="submission" date="2017-06" db="EMBL/GenBank/DDBJ databases">
        <authorList>
            <consortium name="Pathogen Informatics"/>
        </authorList>
    </citation>
    <scope>NUCLEOTIDE SEQUENCE [LARGE SCALE GENOMIC DNA]</scope>
    <source>
        <strain evidence="9 10">NCTC13839</strain>
    </source>
</reference>
<gene>
    <name evidence="9" type="primary">gluP</name>
    <name evidence="9" type="ORF">SAMEA4384403_01222</name>
</gene>
<feature type="transmembrane region" description="Helical" evidence="7">
    <location>
        <begin position="292"/>
        <end position="310"/>
    </location>
</feature>
<evidence type="ECO:0000313" key="9">
    <source>
        <dbReference type="EMBL" id="SNV66541.1"/>
    </source>
</evidence>
<evidence type="ECO:0000256" key="1">
    <source>
        <dbReference type="ARBA" id="ARBA00004141"/>
    </source>
</evidence>
<feature type="domain" description="Peptidase S54 rhomboid" evidence="8">
    <location>
        <begin position="199"/>
        <end position="333"/>
    </location>
</feature>
<dbReference type="PANTHER" id="PTHR43731:SF14">
    <property type="entry name" value="PRESENILIN-ASSOCIATED RHOMBOID-LIKE PROTEIN, MITOCHONDRIAL"/>
    <property type="match status" value="1"/>
</dbReference>
<dbReference type="AlphaFoldDB" id="A0A239Z594"/>
<dbReference type="Gene3D" id="1.25.40.10">
    <property type="entry name" value="Tetratricopeptide repeat domain"/>
    <property type="match status" value="1"/>
</dbReference>
<evidence type="ECO:0000256" key="6">
    <source>
        <dbReference type="ARBA" id="ARBA00023136"/>
    </source>
</evidence>
<keyword evidence="3 7" id="KW-0812">Transmembrane</keyword>
<dbReference type="InterPro" id="IPR035952">
    <property type="entry name" value="Rhomboid-like_sf"/>
</dbReference>
<dbReference type="InterPro" id="IPR050925">
    <property type="entry name" value="Rhomboid_protease_S54"/>
</dbReference>
<sequence>MDKLNQMWKSIYYLVYTEGYSILSVDDDIEEVWLTHETKKIVKRFIIKTPTHQEVDFDFEKTTDHLDDLINEIGFSFEQFDIYYITDKEINLTEFNHTKRPKIRYYALSEFKDYEKVSSHIVTKYQIKKSKTSPVATYRNKLLNASFIDHFMLKFSPVTYALITINIIVWLSLVLVFKNLAQINLVEYGGLVHFNVVHGEWYRLVTHMFLHADFTHLIMNIFSLIIFGKLIEGALGSIKMFTIYMVSGLFAGIVSLSIDTVSISIGASGAIFGLIGAFIVYLFTRRDINKQFVLQTFIGIVILSLMTLFISNVNHFAHLGGFIGGAIMMYIFHSWMNKDKYRLYYILGFILISIIIIIIIYNRQQHHIYDELTKDAMNNGEFGKAEQMITKIKDKHFESDETYILSGLIVANDKSLDEAILEWERGLKVFPQSAPLNYQVALGYRAKNEYGKADKFIHKSLKYDSNNKSYKELQKEIKAFRS</sequence>
<dbReference type="PANTHER" id="PTHR43731">
    <property type="entry name" value="RHOMBOID PROTEASE"/>
    <property type="match status" value="1"/>
</dbReference>
<dbReference type="Pfam" id="PF01694">
    <property type="entry name" value="Rhomboid"/>
    <property type="match status" value="1"/>
</dbReference>
<dbReference type="InterPro" id="IPR022764">
    <property type="entry name" value="Peptidase_S54_rhomboid_dom"/>
</dbReference>
<feature type="transmembrane region" description="Helical" evidence="7">
    <location>
        <begin position="158"/>
        <end position="177"/>
    </location>
</feature>
<feature type="transmembrane region" description="Helical" evidence="7">
    <location>
        <begin position="208"/>
        <end position="228"/>
    </location>
</feature>
<dbReference type="EMBL" id="LT906462">
    <property type="protein sequence ID" value="SNV66541.1"/>
    <property type="molecule type" value="Genomic_DNA"/>
</dbReference>
<feature type="transmembrane region" description="Helical" evidence="7">
    <location>
        <begin position="343"/>
        <end position="361"/>
    </location>
</feature>
<evidence type="ECO:0000256" key="7">
    <source>
        <dbReference type="SAM" id="Phobius"/>
    </source>
</evidence>
<dbReference type="InterPro" id="IPR011990">
    <property type="entry name" value="TPR-like_helical_dom_sf"/>
</dbReference>
<dbReference type="SUPFAM" id="SSF48452">
    <property type="entry name" value="TPR-like"/>
    <property type="match status" value="1"/>
</dbReference>
<evidence type="ECO:0000256" key="3">
    <source>
        <dbReference type="ARBA" id="ARBA00022692"/>
    </source>
</evidence>
<dbReference type="GO" id="GO:0004252">
    <property type="term" value="F:serine-type endopeptidase activity"/>
    <property type="evidence" value="ECO:0007669"/>
    <property type="project" value="InterPro"/>
</dbReference>
<dbReference type="SUPFAM" id="SSF144091">
    <property type="entry name" value="Rhomboid-like"/>
    <property type="match status" value="1"/>
</dbReference>
<feature type="transmembrane region" description="Helical" evidence="7">
    <location>
        <begin position="264"/>
        <end position="283"/>
    </location>
</feature>